<dbReference type="InterPro" id="IPR010982">
    <property type="entry name" value="Lambda_DNA-bd_dom_sf"/>
</dbReference>
<name>A0ABV6IHK3_9BURK</name>
<organism evidence="1 2">
    <name type="scientific">Undibacterium danionis</name>
    <dbReference type="NCBI Taxonomy" id="1812100"/>
    <lineage>
        <taxon>Bacteria</taxon>
        <taxon>Pseudomonadati</taxon>
        <taxon>Pseudomonadota</taxon>
        <taxon>Betaproteobacteria</taxon>
        <taxon>Burkholderiales</taxon>
        <taxon>Oxalobacteraceae</taxon>
        <taxon>Undibacterium</taxon>
    </lineage>
</organism>
<evidence type="ECO:0008006" key="3">
    <source>
        <dbReference type="Google" id="ProtNLM"/>
    </source>
</evidence>
<proteinExistence type="predicted"/>
<comment type="caution">
    <text evidence="1">The sequence shown here is derived from an EMBL/GenBank/DDBJ whole genome shotgun (WGS) entry which is preliminary data.</text>
</comment>
<evidence type="ECO:0000313" key="1">
    <source>
        <dbReference type="EMBL" id="MFC0351317.1"/>
    </source>
</evidence>
<evidence type="ECO:0000313" key="2">
    <source>
        <dbReference type="Proteomes" id="UP001589844"/>
    </source>
</evidence>
<reference evidence="1 2" key="1">
    <citation type="submission" date="2024-09" db="EMBL/GenBank/DDBJ databases">
        <authorList>
            <person name="Sun Q."/>
            <person name="Mori K."/>
        </authorList>
    </citation>
    <scope>NUCLEOTIDE SEQUENCE [LARGE SCALE GENOMIC DNA]</scope>
    <source>
        <strain evidence="1 2">CCM 8677</strain>
    </source>
</reference>
<dbReference type="SUPFAM" id="SSF47413">
    <property type="entry name" value="lambda repressor-like DNA-binding domains"/>
    <property type="match status" value="1"/>
</dbReference>
<gene>
    <name evidence="1" type="ORF">ACFFJH_15970</name>
</gene>
<keyword evidence="2" id="KW-1185">Reference proteome</keyword>
<dbReference type="Proteomes" id="UP001589844">
    <property type="component" value="Unassembled WGS sequence"/>
</dbReference>
<protein>
    <recommendedName>
        <fullName evidence="3">XRE family transcriptional regulator</fullName>
    </recommendedName>
</protein>
<accession>A0ABV6IHK3</accession>
<dbReference type="RefSeq" id="WP_390213937.1">
    <property type="nucleotide sequence ID" value="NZ_JBHLXJ010000017.1"/>
</dbReference>
<dbReference type="EMBL" id="JBHLXJ010000017">
    <property type="protein sequence ID" value="MFC0351317.1"/>
    <property type="molecule type" value="Genomic_DNA"/>
</dbReference>
<sequence length="198" mass="22323">MMNTADTAAKSDSLISESKVGRIGRIYNSEGGPLIGWLFDEARLRNQNLREMSQELGVTFGYINQMRNGQRYAHNMSQRMTKACADYLGVPPIVVMLLSGAISMKHFLLRHESEEQLIDRTIRKIQNDPQVRQSVPERLLDLPLDAKKAMVAMYGEVAGFDIFNVRRLPTILDGLQRAAISHDENEFIAAENLISSEI</sequence>